<evidence type="ECO:0000313" key="2">
    <source>
        <dbReference type="Proteomes" id="UP000183567"/>
    </source>
</evidence>
<comment type="caution">
    <text evidence="1">The sequence shown here is derived from an EMBL/GenBank/DDBJ whole genome shotgun (WGS) entry which is preliminary data.</text>
</comment>
<sequence>METSYDSSLMFLLLVLVILIFAATGWCLLSSCMGAPLLSSLSELWNAMILSASSNDTAGSRRRRALGEDNMWEMTDYRRGP</sequence>
<evidence type="ECO:0000313" key="1">
    <source>
        <dbReference type="EMBL" id="OJA12383.1"/>
    </source>
</evidence>
<dbReference type="EMBL" id="LVVM01004685">
    <property type="protein sequence ID" value="OJA12383.1"/>
    <property type="molecule type" value="Genomic_DNA"/>
</dbReference>
<proteinExistence type="predicted"/>
<protein>
    <submittedName>
        <fullName evidence="1">Uncharacterized protein</fullName>
    </submittedName>
</protein>
<accession>A0A1J8PV79</accession>
<organism evidence="1 2">
    <name type="scientific">Rhizopogon vesiculosus</name>
    <dbReference type="NCBI Taxonomy" id="180088"/>
    <lineage>
        <taxon>Eukaryota</taxon>
        <taxon>Fungi</taxon>
        <taxon>Dikarya</taxon>
        <taxon>Basidiomycota</taxon>
        <taxon>Agaricomycotina</taxon>
        <taxon>Agaricomycetes</taxon>
        <taxon>Agaricomycetidae</taxon>
        <taxon>Boletales</taxon>
        <taxon>Suillineae</taxon>
        <taxon>Rhizopogonaceae</taxon>
        <taxon>Rhizopogon</taxon>
    </lineage>
</organism>
<dbReference type="AlphaFoldDB" id="A0A1J8PV79"/>
<keyword evidence="2" id="KW-1185">Reference proteome</keyword>
<dbReference type="Proteomes" id="UP000183567">
    <property type="component" value="Unassembled WGS sequence"/>
</dbReference>
<name>A0A1J8PV79_9AGAM</name>
<reference evidence="1 2" key="1">
    <citation type="submission" date="2016-03" db="EMBL/GenBank/DDBJ databases">
        <title>Comparative genomics of the ectomycorrhizal sister species Rhizopogon vinicolor and Rhizopogon vesiculosus (Basidiomycota: Boletales) reveals a divergence of the mating type B locus.</title>
        <authorList>
            <person name="Mujic A.B."/>
            <person name="Kuo A."/>
            <person name="Tritt A."/>
            <person name="Lipzen A."/>
            <person name="Chen C."/>
            <person name="Johnson J."/>
            <person name="Sharma A."/>
            <person name="Barry K."/>
            <person name="Grigoriev I.V."/>
            <person name="Spatafora J.W."/>
        </authorList>
    </citation>
    <scope>NUCLEOTIDE SEQUENCE [LARGE SCALE GENOMIC DNA]</scope>
    <source>
        <strain evidence="1 2">AM-OR11-056</strain>
    </source>
</reference>
<dbReference type="OrthoDB" id="2747602at2759"/>
<gene>
    <name evidence="1" type="ORF">AZE42_07539</name>
</gene>